<sequence>MEIWPNREGGKYILTESSRSTCGPVTGKCIPSPISIKVHVLPIKFHSLLHVERETRVRGGCSSLFRRAPPPRPASLRPPEEVSGHFVLPDRGGFLSNARLSARAVFPDGGTVPMGVFNDRVKSRPE</sequence>
<dbReference type="Proteomes" id="UP000595140">
    <property type="component" value="Unassembled WGS sequence"/>
</dbReference>
<accession>A0A484MUA6</accession>
<dbReference type="EMBL" id="OOIL02004591">
    <property type="protein sequence ID" value="VFQ92543.1"/>
    <property type="molecule type" value="Genomic_DNA"/>
</dbReference>
<name>A0A484MUA6_9ASTE</name>
<evidence type="ECO:0000313" key="2">
    <source>
        <dbReference type="EMBL" id="VFQ92543.1"/>
    </source>
</evidence>
<reference evidence="2 3" key="1">
    <citation type="submission" date="2018-04" db="EMBL/GenBank/DDBJ databases">
        <authorList>
            <person name="Vogel A."/>
        </authorList>
    </citation>
    <scope>NUCLEOTIDE SEQUENCE [LARGE SCALE GENOMIC DNA]</scope>
</reference>
<protein>
    <submittedName>
        <fullName evidence="2">Uncharacterized protein</fullName>
    </submittedName>
</protein>
<feature type="region of interest" description="Disordered" evidence="1">
    <location>
        <begin position="62"/>
        <end position="81"/>
    </location>
</feature>
<keyword evidence="3" id="KW-1185">Reference proteome</keyword>
<proteinExistence type="predicted"/>
<evidence type="ECO:0000313" key="3">
    <source>
        <dbReference type="Proteomes" id="UP000595140"/>
    </source>
</evidence>
<evidence type="ECO:0000256" key="1">
    <source>
        <dbReference type="SAM" id="MobiDB-lite"/>
    </source>
</evidence>
<dbReference type="AlphaFoldDB" id="A0A484MUA6"/>
<gene>
    <name evidence="2" type="ORF">CCAM_LOCUS34319</name>
</gene>
<organism evidence="2 3">
    <name type="scientific">Cuscuta campestris</name>
    <dbReference type="NCBI Taxonomy" id="132261"/>
    <lineage>
        <taxon>Eukaryota</taxon>
        <taxon>Viridiplantae</taxon>
        <taxon>Streptophyta</taxon>
        <taxon>Embryophyta</taxon>
        <taxon>Tracheophyta</taxon>
        <taxon>Spermatophyta</taxon>
        <taxon>Magnoliopsida</taxon>
        <taxon>eudicotyledons</taxon>
        <taxon>Gunneridae</taxon>
        <taxon>Pentapetalae</taxon>
        <taxon>asterids</taxon>
        <taxon>lamiids</taxon>
        <taxon>Solanales</taxon>
        <taxon>Convolvulaceae</taxon>
        <taxon>Cuscuteae</taxon>
        <taxon>Cuscuta</taxon>
        <taxon>Cuscuta subgen. Grammica</taxon>
        <taxon>Cuscuta sect. Cleistogrammica</taxon>
    </lineage>
</organism>